<name>A0ABD3F200_9STRA</name>
<dbReference type="Proteomes" id="UP001632037">
    <property type="component" value="Unassembled WGS sequence"/>
</dbReference>
<proteinExistence type="predicted"/>
<reference evidence="1 2" key="1">
    <citation type="submission" date="2024-09" db="EMBL/GenBank/DDBJ databases">
        <title>Genome sequencing and assembly of Phytophthora oleae, isolate VK10A, causative agent of rot of olive drupes.</title>
        <authorList>
            <person name="Conti Taguali S."/>
            <person name="Riolo M."/>
            <person name="La Spada F."/>
            <person name="Cacciola S.O."/>
            <person name="Dionisio G."/>
        </authorList>
    </citation>
    <scope>NUCLEOTIDE SEQUENCE [LARGE SCALE GENOMIC DNA]</scope>
    <source>
        <strain evidence="1 2">VK10A</strain>
    </source>
</reference>
<evidence type="ECO:0000313" key="1">
    <source>
        <dbReference type="EMBL" id="KAL3659395.1"/>
    </source>
</evidence>
<organism evidence="1 2">
    <name type="scientific">Phytophthora oleae</name>
    <dbReference type="NCBI Taxonomy" id="2107226"/>
    <lineage>
        <taxon>Eukaryota</taxon>
        <taxon>Sar</taxon>
        <taxon>Stramenopiles</taxon>
        <taxon>Oomycota</taxon>
        <taxon>Peronosporomycetes</taxon>
        <taxon>Peronosporales</taxon>
        <taxon>Peronosporaceae</taxon>
        <taxon>Phytophthora</taxon>
    </lineage>
</organism>
<dbReference type="EMBL" id="JBIMZQ010000047">
    <property type="protein sequence ID" value="KAL3659395.1"/>
    <property type="molecule type" value="Genomic_DNA"/>
</dbReference>
<gene>
    <name evidence="1" type="ORF">V7S43_015666</name>
</gene>
<keyword evidence="2" id="KW-1185">Reference proteome</keyword>
<accession>A0ABD3F200</accession>
<dbReference type="AlphaFoldDB" id="A0ABD3F200"/>
<comment type="caution">
    <text evidence="1">The sequence shown here is derived from an EMBL/GenBank/DDBJ whole genome shotgun (WGS) entry which is preliminary data.</text>
</comment>
<sequence>MFAGTDLGVIASSSIVNSYPTKPLPMTLLTLGQVVASAESNAGFAKFLRNAQVRRNLFTLGGVPRWVVEYLLELKECS</sequence>
<protein>
    <submittedName>
        <fullName evidence="1">Uncharacterized protein</fullName>
    </submittedName>
</protein>
<evidence type="ECO:0000313" key="2">
    <source>
        <dbReference type="Proteomes" id="UP001632037"/>
    </source>
</evidence>